<dbReference type="AlphaFoldDB" id="A0A368VDC9"/>
<dbReference type="RefSeq" id="WP_114454850.1">
    <property type="nucleotide sequence ID" value="NZ_QPJC01000017.1"/>
</dbReference>
<organism evidence="2 3">
    <name type="scientific">Halopolyspora algeriensis</name>
    <dbReference type="NCBI Taxonomy" id="1500506"/>
    <lineage>
        <taxon>Bacteria</taxon>
        <taxon>Bacillati</taxon>
        <taxon>Actinomycetota</taxon>
        <taxon>Actinomycetes</taxon>
        <taxon>Actinomycetes incertae sedis</taxon>
        <taxon>Halopolyspora</taxon>
    </lineage>
</organism>
<dbReference type="SUPFAM" id="SSF47598">
    <property type="entry name" value="Ribbon-helix-helix"/>
    <property type="match status" value="1"/>
</dbReference>
<evidence type="ECO:0000259" key="1">
    <source>
        <dbReference type="Pfam" id="PF22513"/>
    </source>
</evidence>
<proteinExistence type="predicted"/>
<dbReference type="GO" id="GO:0006355">
    <property type="term" value="P:regulation of DNA-templated transcription"/>
    <property type="evidence" value="ECO:0007669"/>
    <property type="project" value="InterPro"/>
</dbReference>
<dbReference type="Pfam" id="PF22513">
    <property type="entry name" value="FitA-like_RHH"/>
    <property type="match status" value="1"/>
</dbReference>
<dbReference type="InterPro" id="IPR053853">
    <property type="entry name" value="FitA-like_RHH"/>
</dbReference>
<accession>A0A368VDC9</accession>
<feature type="domain" description="Antitoxin FitA-like ribbon-helix-helix" evidence="1">
    <location>
        <begin position="2"/>
        <end position="39"/>
    </location>
</feature>
<dbReference type="Proteomes" id="UP000253495">
    <property type="component" value="Unassembled WGS sequence"/>
</dbReference>
<evidence type="ECO:0000313" key="2">
    <source>
        <dbReference type="EMBL" id="RCW39199.1"/>
    </source>
</evidence>
<comment type="caution">
    <text evidence="2">The sequence shown here is derived from an EMBL/GenBank/DDBJ whole genome shotgun (WGS) entry which is preliminary data.</text>
</comment>
<keyword evidence="3" id="KW-1185">Reference proteome</keyword>
<sequence length="85" mass="9100">MAVMTIRNVPDEVRELLARAAKRNGQSLQNYLLSMLEREARFSRNAELAEMEPVGGGLLSMDEIVEAVRSARGEAPGSGGQAGVA</sequence>
<dbReference type="OrthoDB" id="7107936at2"/>
<dbReference type="EMBL" id="QPJC01000017">
    <property type="protein sequence ID" value="RCW39199.1"/>
    <property type="molecule type" value="Genomic_DNA"/>
</dbReference>
<gene>
    <name evidence="2" type="ORF">DFQ14_11735</name>
</gene>
<protein>
    <recommendedName>
        <fullName evidence="1">Antitoxin FitA-like ribbon-helix-helix domain-containing protein</fullName>
    </recommendedName>
</protein>
<name>A0A368VDC9_9ACTN</name>
<dbReference type="InterPro" id="IPR010985">
    <property type="entry name" value="Ribbon_hlx_hlx"/>
</dbReference>
<evidence type="ECO:0000313" key="3">
    <source>
        <dbReference type="Proteomes" id="UP000253495"/>
    </source>
</evidence>
<reference evidence="2 3" key="1">
    <citation type="submission" date="2018-07" db="EMBL/GenBank/DDBJ databases">
        <title>Genomic Encyclopedia of Type Strains, Phase III (KMG-III): the genomes of soil and plant-associated and newly described type strains.</title>
        <authorList>
            <person name="Whitman W."/>
        </authorList>
    </citation>
    <scope>NUCLEOTIDE SEQUENCE [LARGE SCALE GENOMIC DNA]</scope>
    <source>
        <strain evidence="2 3">CECT 8575</strain>
    </source>
</reference>